<evidence type="ECO:0000313" key="2">
    <source>
        <dbReference type="EMBL" id="PFH31597.1"/>
    </source>
</evidence>
<accession>A0A2A9M7H1</accession>
<protein>
    <recommendedName>
        <fullName evidence="4">GSKIP domain-containing protein</fullName>
    </recommendedName>
</protein>
<dbReference type="EMBL" id="NWUJ01000014">
    <property type="protein sequence ID" value="PFH31597.1"/>
    <property type="molecule type" value="Genomic_DNA"/>
</dbReference>
<gene>
    <name evidence="2" type="ORF">BESB_025710</name>
</gene>
<proteinExistence type="predicted"/>
<organism evidence="2 3">
    <name type="scientific">Besnoitia besnoiti</name>
    <name type="common">Apicomplexan protozoan</name>
    <dbReference type="NCBI Taxonomy" id="94643"/>
    <lineage>
        <taxon>Eukaryota</taxon>
        <taxon>Sar</taxon>
        <taxon>Alveolata</taxon>
        <taxon>Apicomplexa</taxon>
        <taxon>Conoidasida</taxon>
        <taxon>Coccidia</taxon>
        <taxon>Eucoccidiorida</taxon>
        <taxon>Eimeriorina</taxon>
        <taxon>Sarcocystidae</taxon>
        <taxon>Besnoitia</taxon>
    </lineage>
</organism>
<comment type="caution">
    <text evidence="2">The sequence shown here is derived from an EMBL/GenBank/DDBJ whole genome shotgun (WGS) entry which is preliminary data.</text>
</comment>
<dbReference type="Proteomes" id="UP000224006">
    <property type="component" value="Unassembled WGS sequence"/>
</dbReference>
<dbReference type="VEuPathDB" id="ToxoDB:BESB_025710"/>
<dbReference type="KEGG" id="bbes:BESB_025710"/>
<name>A0A2A9M7H1_BESBE</name>
<reference evidence="2 3" key="1">
    <citation type="submission" date="2017-09" db="EMBL/GenBank/DDBJ databases">
        <title>Genome sequencing of Besnoitia besnoiti strain Bb-Ger1.</title>
        <authorList>
            <person name="Schares G."/>
            <person name="Venepally P."/>
            <person name="Lorenzi H.A."/>
        </authorList>
    </citation>
    <scope>NUCLEOTIDE SEQUENCE [LARGE SCALE GENOMIC DNA]</scope>
    <source>
        <strain evidence="2 3">Bb-Ger1</strain>
    </source>
</reference>
<dbReference type="AlphaFoldDB" id="A0A2A9M7H1"/>
<dbReference type="GeneID" id="40307623"/>
<feature type="region of interest" description="Disordered" evidence="1">
    <location>
        <begin position="1"/>
        <end position="20"/>
    </location>
</feature>
<evidence type="ECO:0008006" key="4">
    <source>
        <dbReference type="Google" id="ProtNLM"/>
    </source>
</evidence>
<dbReference type="RefSeq" id="XP_029215606.1">
    <property type="nucleotide sequence ID" value="XM_029361251.1"/>
</dbReference>
<dbReference type="OrthoDB" id="329845at2759"/>
<sequence>MESTSSLSDAPASPGGRGGQFQKTLVGDLAAIQREYASLCRIRELPEGPPGGLARRARGNVGDLVEAAGSICFSLQFEQETAPILYVHADSRGFTILNGEALVSTPPPADEPKLDLASLASPFESFEQLLAGLRPHAFERFQTSLISAQLEAELSKQTNSL</sequence>
<keyword evidence="3" id="KW-1185">Reference proteome</keyword>
<evidence type="ECO:0000313" key="3">
    <source>
        <dbReference type="Proteomes" id="UP000224006"/>
    </source>
</evidence>
<evidence type="ECO:0000256" key="1">
    <source>
        <dbReference type="SAM" id="MobiDB-lite"/>
    </source>
</evidence>